<organism evidence="2 3">
    <name type="scientific">Kosmotoga arenicorallina S304</name>
    <dbReference type="NCBI Taxonomy" id="1453497"/>
    <lineage>
        <taxon>Bacteria</taxon>
        <taxon>Thermotogati</taxon>
        <taxon>Thermotogota</taxon>
        <taxon>Thermotogae</taxon>
        <taxon>Kosmotogales</taxon>
        <taxon>Kosmotogaceae</taxon>
        <taxon>Kosmotoga</taxon>
    </lineage>
</organism>
<comment type="caution">
    <text evidence="2">The sequence shown here is derived from an EMBL/GenBank/DDBJ whole genome shotgun (WGS) entry which is preliminary data.</text>
</comment>
<protein>
    <recommendedName>
        <fullName evidence="1">PSP1 C-terminal domain-containing protein</fullName>
    </recommendedName>
</protein>
<dbReference type="PATRIC" id="fig|1453497.3.peg.1638"/>
<gene>
    <name evidence="2" type="ORF">AT15_08245</name>
</gene>
<dbReference type="EMBL" id="JFHK01000005">
    <property type="protein sequence ID" value="OAA30960.1"/>
    <property type="molecule type" value="Genomic_DNA"/>
</dbReference>
<dbReference type="Pfam" id="PF04468">
    <property type="entry name" value="PSP1"/>
    <property type="match status" value="1"/>
</dbReference>
<dbReference type="GO" id="GO:0005737">
    <property type="term" value="C:cytoplasm"/>
    <property type="evidence" value="ECO:0007669"/>
    <property type="project" value="TreeGrafter"/>
</dbReference>
<dbReference type="NCBIfam" id="NF041131">
    <property type="entry name" value="RicT_YaaT_fam"/>
    <property type="match status" value="1"/>
</dbReference>
<dbReference type="OrthoDB" id="9779344at2"/>
<evidence type="ECO:0000259" key="1">
    <source>
        <dbReference type="PROSITE" id="PS51411"/>
    </source>
</evidence>
<reference evidence="2 3" key="1">
    <citation type="submission" date="2014-02" db="EMBL/GenBank/DDBJ databases">
        <title>Kosmotoga genome sequencing.</title>
        <authorList>
            <person name="Pollo S.M."/>
            <person name="Charchuk R."/>
            <person name="Nesbo C.L."/>
        </authorList>
    </citation>
    <scope>NUCLEOTIDE SEQUENCE [LARGE SCALE GENOMIC DNA]</scope>
    <source>
        <strain evidence="2 3">S304</strain>
    </source>
</reference>
<dbReference type="PANTHER" id="PTHR43830">
    <property type="entry name" value="PROTEIN PSP1"/>
    <property type="match status" value="1"/>
</dbReference>
<proteinExistence type="predicted"/>
<sequence>MPEIYGKVCGVEFHPVGKLYLFTVDNQSIKPGDKVIAETEFGLDVGVVRHGPVNMRIDHIEDIKPILRKMTEEDEKQHQKNQMDSKEAFEQCFEKIKEHQLPMRLLEARYMFDRSRIVFYFGADSRVDFRELVKDLARMFKIRIELRQVGIRDEVKMKGSVGLCGQVACCVRFKREFESITLKHAKKQQLLINPAKISGRCGRLLCCLAYEQQHYEEELRDIPDEGSLIEYDGKTCKLLNVNIFLKQISMVTDEGNIIKVPFDEFRKKQGIVIGEIPPEELLKSKDDDIYLDEEGE</sequence>
<dbReference type="AlphaFoldDB" id="A0A176K1S2"/>
<keyword evidence="3" id="KW-1185">Reference proteome</keyword>
<evidence type="ECO:0000313" key="2">
    <source>
        <dbReference type="EMBL" id="OAA30960.1"/>
    </source>
</evidence>
<dbReference type="InterPro" id="IPR047767">
    <property type="entry name" value="PSP1-like"/>
</dbReference>
<dbReference type="STRING" id="1453497.AT15_08245"/>
<evidence type="ECO:0000313" key="3">
    <source>
        <dbReference type="Proteomes" id="UP000077339"/>
    </source>
</evidence>
<feature type="domain" description="PSP1 C-terminal" evidence="1">
    <location>
        <begin position="64"/>
        <end position="149"/>
    </location>
</feature>
<accession>A0A176K1S2</accession>
<dbReference type="PANTHER" id="PTHR43830:SF3">
    <property type="entry name" value="PROTEIN PSP1"/>
    <property type="match status" value="1"/>
</dbReference>
<dbReference type="InterPro" id="IPR007557">
    <property type="entry name" value="PSP1_C"/>
</dbReference>
<dbReference type="Proteomes" id="UP000077339">
    <property type="component" value="Unassembled WGS sequence"/>
</dbReference>
<dbReference type="PROSITE" id="PS51411">
    <property type="entry name" value="PSP1_C"/>
    <property type="match status" value="1"/>
</dbReference>
<dbReference type="RefSeq" id="WP_068346676.1">
    <property type="nucleotide sequence ID" value="NZ_JFHK01000005.1"/>
</dbReference>
<name>A0A176K1S2_9BACT</name>